<reference evidence="2" key="1">
    <citation type="submission" date="2022-10" db="EMBL/GenBank/DDBJ databases">
        <title>Tapping the CABI collections for fungal endophytes: first genome assemblies for Collariella, Neodidymelliopsis, Ascochyta clinopodiicola, Didymella pomorum, Didymosphaeria variabile, Neocosmospora piperis and Neocucurbitaria cava.</title>
        <authorList>
            <person name="Hill R."/>
        </authorList>
    </citation>
    <scope>NUCLEOTIDE SEQUENCE</scope>
    <source>
        <strain evidence="2">IMI 355082</strain>
    </source>
</reference>
<feature type="region of interest" description="Disordered" evidence="1">
    <location>
        <begin position="187"/>
        <end position="247"/>
    </location>
</feature>
<comment type="caution">
    <text evidence="2">The sequence shown here is derived from an EMBL/GenBank/DDBJ whole genome shotgun (WGS) entry which is preliminary data.</text>
</comment>
<feature type="compositionally biased region" description="Basic and acidic residues" evidence="1">
    <location>
        <begin position="236"/>
        <end position="247"/>
    </location>
</feature>
<protein>
    <recommendedName>
        <fullName evidence="4">DRBM domain-containing protein</fullName>
    </recommendedName>
</protein>
<feature type="compositionally biased region" description="Polar residues" evidence="1">
    <location>
        <begin position="187"/>
        <end position="205"/>
    </location>
</feature>
<dbReference type="Proteomes" id="UP001140453">
    <property type="component" value="Unassembled WGS sequence"/>
</dbReference>
<accession>A0A9W9CWI9</accession>
<evidence type="ECO:0008006" key="4">
    <source>
        <dbReference type="Google" id="ProtNLM"/>
    </source>
</evidence>
<name>A0A9W9CWI9_9PEZI</name>
<evidence type="ECO:0000256" key="1">
    <source>
        <dbReference type="SAM" id="MobiDB-lite"/>
    </source>
</evidence>
<dbReference type="OrthoDB" id="5222339at2759"/>
<dbReference type="EMBL" id="JAPEVB010000003">
    <property type="protein sequence ID" value="KAJ4391592.1"/>
    <property type="molecule type" value="Genomic_DNA"/>
</dbReference>
<keyword evidence="3" id="KW-1185">Reference proteome</keyword>
<proteinExistence type="predicted"/>
<evidence type="ECO:0000313" key="3">
    <source>
        <dbReference type="Proteomes" id="UP001140453"/>
    </source>
</evidence>
<gene>
    <name evidence="2" type="ORF">N0V93_005211</name>
</gene>
<organism evidence="2 3">
    <name type="scientific">Gnomoniopsis smithogilvyi</name>
    <dbReference type="NCBI Taxonomy" id="1191159"/>
    <lineage>
        <taxon>Eukaryota</taxon>
        <taxon>Fungi</taxon>
        <taxon>Dikarya</taxon>
        <taxon>Ascomycota</taxon>
        <taxon>Pezizomycotina</taxon>
        <taxon>Sordariomycetes</taxon>
        <taxon>Sordariomycetidae</taxon>
        <taxon>Diaporthales</taxon>
        <taxon>Gnomoniaceae</taxon>
        <taxon>Gnomoniopsis</taxon>
    </lineage>
</organism>
<evidence type="ECO:0000313" key="2">
    <source>
        <dbReference type="EMBL" id="KAJ4391592.1"/>
    </source>
</evidence>
<dbReference type="SUPFAM" id="SSF54768">
    <property type="entry name" value="dsRNA-binding domain-like"/>
    <property type="match status" value="1"/>
</dbReference>
<dbReference type="AlphaFoldDB" id="A0A9W9CWI9"/>
<sequence>MALPAELGSMPSAAIYQGLKAWIAQQEAYEAQHNKPAPLTGVQHLALQAWRLPSANPSPPPPTPPPTTAAIVAPELNYIGLLMEYHQKHNYLDRLHYVEEASGTLSDGVTGRISRVTIAESFDQRIGHIEHFPTMGYGLNADGTEPRFPSKKAAKRFAAKCAVQWLAAQGLMPSDLQAFSPPFKAQNFQLPNHTSTGVIQNTDSTDPPPPEPQVETVPPRIYGPPGAAIAQFPEVRTGRDRTENTQR</sequence>